<dbReference type="GO" id="GO:0106274">
    <property type="term" value="F:NAD+-protein-arginine ADP-ribosyltransferase activity"/>
    <property type="evidence" value="ECO:0007669"/>
    <property type="project" value="UniProtKB-EC"/>
</dbReference>
<dbReference type="GO" id="GO:0016779">
    <property type="term" value="F:nucleotidyltransferase activity"/>
    <property type="evidence" value="ECO:0007669"/>
    <property type="project" value="UniProtKB-KW"/>
</dbReference>
<evidence type="ECO:0000256" key="4">
    <source>
        <dbReference type="ARBA" id="ARBA00022695"/>
    </source>
</evidence>
<dbReference type="InterPro" id="IPR006597">
    <property type="entry name" value="Sel1-like"/>
</dbReference>
<comment type="catalytic activity">
    <reaction evidence="7 9">
        <text>L-arginyl-[protein] + NAD(+) = N(omega)-(ADP-D-ribosyl)-L-arginyl-[protein] + nicotinamide + H(+)</text>
        <dbReference type="Rhea" id="RHEA:19149"/>
        <dbReference type="Rhea" id="RHEA-COMP:10532"/>
        <dbReference type="Rhea" id="RHEA-COMP:15087"/>
        <dbReference type="ChEBI" id="CHEBI:15378"/>
        <dbReference type="ChEBI" id="CHEBI:17154"/>
        <dbReference type="ChEBI" id="CHEBI:29965"/>
        <dbReference type="ChEBI" id="CHEBI:57540"/>
        <dbReference type="ChEBI" id="CHEBI:142554"/>
        <dbReference type="EC" id="2.4.2.31"/>
    </reaction>
</comment>
<dbReference type="PROSITE" id="PS51996">
    <property type="entry name" value="TR_MART"/>
    <property type="match status" value="1"/>
</dbReference>
<dbReference type="EC" id="2.4.2.31" evidence="9"/>
<evidence type="ECO:0000256" key="9">
    <source>
        <dbReference type="RuleBase" id="RU361228"/>
    </source>
</evidence>
<dbReference type="PROSITE" id="PS50005">
    <property type="entry name" value="TPR"/>
    <property type="match status" value="6"/>
</dbReference>
<dbReference type="SUPFAM" id="SSF56399">
    <property type="entry name" value="ADP-ribosylation"/>
    <property type="match status" value="1"/>
</dbReference>
<keyword evidence="4" id="KW-0548">Nucleotidyltransferase</keyword>
<proteinExistence type="inferred from homology"/>
<dbReference type="Pfam" id="PF01129">
    <property type="entry name" value="ART"/>
    <property type="match status" value="1"/>
</dbReference>
<dbReference type="SUPFAM" id="SSF48452">
    <property type="entry name" value="TPR-like"/>
    <property type="match status" value="4"/>
</dbReference>
<feature type="repeat" description="TPR" evidence="8">
    <location>
        <begin position="565"/>
        <end position="598"/>
    </location>
</feature>
<keyword evidence="5" id="KW-0677">Repeat</keyword>
<evidence type="ECO:0000256" key="3">
    <source>
        <dbReference type="ARBA" id="ARBA00022679"/>
    </source>
</evidence>
<feature type="region of interest" description="Disordered" evidence="10">
    <location>
        <begin position="1"/>
        <end position="25"/>
    </location>
</feature>
<dbReference type="InterPro" id="IPR019734">
    <property type="entry name" value="TPR_rpt"/>
</dbReference>
<dbReference type="Gene3D" id="1.25.40.10">
    <property type="entry name" value="Tetratricopeptide repeat domain"/>
    <property type="match status" value="4"/>
</dbReference>
<evidence type="ECO:0000256" key="8">
    <source>
        <dbReference type="PROSITE-ProRule" id="PRU00339"/>
    </source>
</evidence>
<gene>
    <name evidence="11" type="ORF">IZO911_LOCUS1353</name>
</gene>
<evidence type="ECO:0000313" key="12">
    <source>
        <dbReference type="Proteomes" id="UP000663860"/>
    </source>
</evidence>
<evidence type="ECO:0000256" key="2">
    <source>
        <dbReference type="ARBA" id="ARBA00022676"/>
    </source>
</evidence>
<dbReference type="Proteomes" id="UP000663860">
    <property type="component" value="Unassembled WGS sequence"/>
</dbReference>
<dbReference type="PANTHER" id="PTHR45641">
    <property type="entry name" value="TETRATRICOPEPTIDE REPEAT PROTEIN (AFU_ORTHOLOGUE AFUA_6G03870)"/>
    <property type="match status" value="1"/>
</dbReference>
<dbReference type="SMART" id="SM00028">
    <property type="entry name" value="TPR"/>
    <property type="match status" value="11"/>
</dbReference>
<keyword evidence="2 9" id="KW-0328">Glycosyltransferase</keyword>
<evidence type="ECO:0000256" key="5">
    <source>
        <dbReference type="ARBA" id="ARBA00022737"/>
    </source>
</evidence>
<dbReference type="SMART" id="SM00671">
    <property type="entry name" value="SEL1"/>
    <property type="match status" value="4"/>
</dbReference>
<dbReference type="InterPro" id="IPR000768">
    <property type="entry name" value="ART"/>
</dbReference>
<feature type="repeat" description="TPR" evidence="8">
    <location>
        <begin position="481"/>
        <end position="514"/>
    </location>
</feature>
<dbReference type="Pfam" id="PF13424">
    <property type="entry name" value="TPR_12"/>
    <property type="match status" value="2"/>
</dbReference>
<dbReference type="InterPro" id="IPR011990">
    <property type="entry name" value="TPR-like_helical_dom_sf"/>
</dbReference>
<name>A0A813MJM8_9BILA</name>
<feature type="repeat" description="TPR" evidence="8">
    <location>
        <begin position="439"/>
        <end position="472"/>
    </location>
</feature>
<organism evidence="11 12">
    <name type="scientific">Adineta steineri</name>
    <dbReference type="NCBI Taxonomy" id="433720"/>
    <lineage>
        <taxon>Eukaryota</taxon>
        <taxon>Metazoa</taxon>
        <taxon>Spiralia</taxon>
        <taxon>Gnathifera</taxon>
        <taxon>Rotifera</taxon>
        <taxon>Eurotatoria</taxon>
        <taxon>Bdelloidea</taxon>
        <taxon>Adinetida</taxon>
        <taxon>Adinetidae</taxon>
        <taxon>Adineta</taxon>
    </lineage>
</organism>
<comment type="similarity">
    <text evidence="1 9">Belongs to the Arg-specific ADP-ribosyltransferase family.</text>
</comment>
<sequence length="1009" mass="118380">MSSNTEEKNVRNTHEDRMGTNVYSADDNKSMHKSLNGEFILYQILLERILSGQQQLKSNEQSLLKYFQPDEKSDKEIMTEFDQAYHPTKAIHWYTRESCIYKILNKALRTQNTEEIVPFGPFIKDLNMQLSQEHKEFTKQQQSSTIQVYRGQFISKDEMNRLKSGQGQLISTNSFLSTSTNRNKALEFALSKPPPNDELTTVLLEIDVDLRALSKPYADIKNLSAFKEEEEILFMIACVFRIDKVNYDEETKLWMAKFILCSENDPDMKKFTENLTKELKGQNHLISIGNSLVDMQKFDDAQKHFENIFKNQQINDPIDYAYAHHGLAKVHEKKGNHQLAVENFDIALNYLSKSSAANDHPLFSQCYNHLGLIYSSHLQNSDKAFESFEKALNTNNESLAMTYSGLAKAHFLKKNYQISLEYLQKALDNSSNLSEALQAGTFIEIGKVYTAMNKQEKASEMFDKANQLQAKDLSPTHPDIGYTYTALGLMHSDHGNQHKALEFIEKAHQLQSETLPNNHPDLAETYQNFGDLYLKQASLDKALHFYKKKLEIQLKTLSSSHPSVIETYDIIGNVYLKKKDFKQASIYFHKSIDGQLETKKVGDLSLSKAFETLADIHLDQHNEVIDEKILDKALDYYLQSLQNQLETKFLEDYSLIDLYKIIAKIYYKKRYLDQSLLYYNRLLDCYLRKSPLNQTNIDHTYKLIEKVYLKKHHFNQSLSYFNNRRRNLSENQFEHIDNIHFEKRHLDHSSNYFQDIVNKQLLKYPEKSANLNNIYYILANIYYEKQYFHHSLKYFLQLLKNQPENFSLENLYKAIATIYFQIEYWEESLIYFYKLIQYQIQSQTTERSAIDDTYELIGKIYLKFDYSLNELSKKKETLSRRNSQIDNYYLDQSLAYFQNLLRTRNKIYSFDEIHRIIANIYLKKQNFNQALFHCQTSLDNQLKHKPKGNISIAQLYFIMGDIHRRQGSSNYALKAYKKALHICQRVDSQNHGFIDSIQNRIRLVRTPAI</sequence>
<feature type="repeat" description="TPR" evidence="8">
    <location>
        <begin position="953"/>
        <end position="986"/>
    </location>
</feature>
<feature type="repeat" description="TPR" evidence="8">
    <location>
        <begin position="772"/>
        <end position="805"/>
    </location>
</feature>
<reference evidence="11" key="1">
    <citation type="submission" date="2021-02" db="EMBL/GenBank/DDBJ databases">
        <authorList>
            <person name="Nowell W R."/>
        </authorList>
    </citation>
    <scope>NUCLEOTIDE SEQUENCE</scope>
</reference>
<keyword evidence="6 8" id="KW-0802">TPR repeat</keyword>
<dbReference type="Pfam" id="PF13181">
    <property type="entry name" value="TPR_8"/>
    <property type="match status" value="1"/>
</dbReference>
<evidence type="ECO:0000256" key="7">
    <source>
        <dbReference type="ARBA" id="ARBA00047597"/>
    </source>
</evidence>
<dbReference type="AlphaFoldDB" id="A0A813MJM8"/>
<keyword evidence="9" id="KW-0520">NAD</keyword>
<evidence type="ECO:0000313" key="11">
    <source>
        <dbReference type="EMBL" id="CAF0717473.1"/>
    </source>
</evidence>
<keyword evidence="9" id="KW-0521">NADP</keyword>
<dbReference type="PANTHER" id="PTHR45641:SF1">
    <property type="entry name" value="AAA+ ATPASE DOMAIN-CONTAINING PROTEIN"/>
    <property type="match status" value="1"/>
</dbReference>
<comment type="caution">
    <text evidence="11">The sequence shown here is derived from an EMBL/GenBank/DDBJ whole genome shotgun (WGS) entry which is preliminary data.</text>
</comment>
<dbReference type="Gene3D" id="3.90.176.10">
    <property type="entry name" value="Toxin ADP-ribosyltransferase, Chain A, domain 1"/>
    <property type="match status" value="1"/>
</dbReference>
<protein>
    <recommendedName>
        <fullName evidence="9">NAD(P)(+)--arginine ADP-ribosyltransferase</fullName>
        <ecNumber evidence="9">2.4.2.31</ecNumber>
    </recommendedName>
    <alternativeName>
        <fullName evidence="9">Mono(ADP-ribosyl)transferase</fullName>
    </alternativeName>
</protein>
<evidence type="ECO:0000256" key="6">
    <source>
        <dbReference type="ARBA" id="ARBA00022803"/>
    </source>
</evidence>
<dbReference type="EMBL" id="CAJNOE010000006">
    <property type="protein sequence ID" value="CAF0717473.1"/>
    <property type="molecule type" value="Genomic_DNA"/>
</dbReference>
<keyword evidence="3 9" id="KW-0808">Transferase</keyword>
<feature type="repeat" description="TPR" evidence="8">
    <location>
        <begin position="523"/>
        <end position="556"/>
    </location>
</feature>
<evidence type="ECO:0000256" key="1">
    <source>
        <dbReference type="ARBA" id="ARBA00009558"/>
    </source>
</evidence>
<accession>A0A813MJM8</accession>
<evidence type="ECO:0000256" key="10">
    <source>
        <dbReference type="SAM" id="MobiDB-lite"/>
    </source>
</evidence>
<feature type="compositionally biased region" description="Basic and acidic residues" evidence="10">
    <location>
        <begin position="1"/>
        <end position="18"/>
    </location>
</feature>